<comment type="similarity">
    <text evidence="1">Belongs to the cytidine and deoxycytidylate deaminase family.</text>
</comment>
<dbReference type="PANTHER" id="PTHR11644:SF2">
    <property type="entry name" value="CYTIDINE DEAMINASE"/>
    <property type="match status" value="1"/>
</dbReference>
<dbReference type="Gene3D" id="3.40.140.10">
    <property type="entry name" value="Cytidine Deaminase, domain 2"/>
    <property type="match status" value="1"/>
</dbReference>
<evidence type="ECO:0000256" key="1">
    <source>
        <dbReference type="ARBA" id="ARBA00006576"/>
    </source>
</evidence>
<evidence type="ECO:0000313" key="3">
    <source>
        <dbReference type="EMBL" id="UOQ56790.1"/>
    </source>
</evidence>
<dbReference type="PANTHER" id="PTHR11644">
    <property type="entry name" value="CYTIDINE DEAMINASE"/>
    <property type="match status" value="1"/>
</dbReference>
<dbReference type="InterPro" id="IPR002125">
    <property type="entry name" value="CMP_dCMP_dom"/>
</dbReference>
<protein>
    <submittedName>
        <fullName evidence="3">Cytidine deaminase</fullName>
        <ecNumber evidence="3">3.5.4.5</ecNumber>
    </submittedName>
</protein>
<gene>
    <name evidence="3" type="ORF">MUN78_14125</name>
</gene>
<proteinExistence type="inferred from homology"/>
<dbReference type="EC" id="3.5.4.5" evidence="3"/>
<dbReference type="InterPro" id="IPR050202">
    <property type="entry name" value="Cyt/Deoxycyt_deaminase"/>
</dbReference>
<accession>A0ABY4FJL2</accession>
<dbReference type="EMBL" id="CP095045">
    <property type="protein sequence ID" value="UOQ56790.1"/>
    <property type="molecule type" value="Genomic_DNA"/>
</dbReference>
<dbReference type="Pfam" id="PF00383">
    <property type="entry name" value="dCMP_cyt_deam_1"/>
    <property type="match status" value="1"/>
</dbReference>
<dbReference type="PROSITE" id="PS51747">
    <property type="entry name" value="CYT_DCMP_DEAMINASES_2"/>
    <property type="match status" value="1"/>
</dbReference>
<organism evidence="3 4">
    <name type="scientific">Leucobacter allii</name>
    <dbReference type="NCBI Taxonomy" id="2932247"/>
    <lineage>
        <taxon>Bacteria</taxon>
        <taxon>Bacillati</taxon>
        <taxon>Actinomycetota</taxon>
        <taxon>Actinomycetes</taxon>
        <taxon>Micrococcales</taxon>
        <taxon>Microbacteriaceae</taxon>
        <taxon>Leucobacter</taxon>
    </lineage>
</organism>
<dbReference type="NCBIfam" id="NF004064">
    <property type="entry name" value="PRK05578.1"/>
    <property type="match status" value="1"/>
</dbReference>
<dbReference type="CDD" id="cd01283">
    <property type="entry name" value="cytidine_deaminase"/>
    <property type="match status" value="1"/>
</dbReference>
<dbReference type="SUPFAM" id="SSF53927">
    <property type="entry name" value="Cytidine deaminase-like"/>
    <property type="match status" value="1"/>
</dbReference>
<evidence type="ECO:0000313" key="4">
    <source>
        <dbReference type="Proteomes" id="UP000831786"/>
    </source>
</evidence>
<keyword evidence="4" id="KW-1185">Reference proteome</keyword>
<keyword evidence="3" id="KW-0378">Hydrolase</keyword>
<evidence type="ECO:0000259" key="2">
    <source>
        <dbReference type="PROSITE" id="PS51747"/>
    </source>
</evidence>
<dbReference type="GO" id="GO:0004126">
    <property type="term" value="F:cytidine deaminase activity"/>
    <property type="evidence" value="ECO:0007669"/>
    <property type="project" value="UniProtKB-EC"/>
</dbReference>
<dbReference type="InterPro" id="IPR016193">
    <property type="entry name" value="Cytidine_deaminase-like"/>
</dbReference>
<feature type="domain" description="CMP/dCMP-type deaminase" evidence="2">
    <location>
        <begin position="16"/>
        <end position="156"/>
    </location>
</feature>
<name>A0ABY4FJL2_9MICO</name>
<dbReference type="Proteomes" id="UP000831786">
    <property type="component" value="Chromosome"/>
</dbReference>
<sequence length="159" mass="16060">MSIAGTQDGAGTPPEIDWAGLRRAALAAARRAYAPYSGYAVGCAALVDDGRVISGCNVENASYGVTLCAECVLVGQLHLGGGSASPEAAAREAGGADPGSPRLLAFDCVNGAGETITPCGRCRQLLREAAAPGMRLNTPAGLRTIEEMLPESFGPANLA</sequence>
<dbReference type="RefSeq" id="WP_244727253.1">
    <property type="nucleotide sequence ID" value="NZ_CP095045.1"/>
</dbReference>
<reference evidence="3 4" key="1">
    <citation type="submission" date="2022-04" db="EMBL/GenBank/DDBJ databases">
        <title>Leucobacter sp. isolated from rhizosphere of garlic.</title>
        <authorList>
            <person name="Won M."/>
            <person name="Lee C.-M."/>
            <person name="Woen H.-Y."/>
            <person name="Kwon S.-W."/>
        </authorList>
    </citation>
    <scope>NUCLEOTIDE SEQUENCE [LARGE SCALE GENOMIC DNA]</scope>
    <source>
        <strain evidence="3 4">H21R-40</strain>
    </source>
</reference>